<feature type="chain" id="PRO_5021383367" evidence="1">
    <location>
        <begin position="22"/>
        <end position="213"/>
    </location>
</feature>
<evidence type="ECO:0000313" key="3">
    <source>
        <dbReference type="Proteomes" id="UP000319255"/>
    </source>
</evidence>
<keyword evidence="1" id="KW-0732">Signal</keyword>
<dbReference type="EMBL" id="VFRP01000026">
    <property type="protein sequence ID" value="TPE47983.1"/>
    <property type="molecule type" value="Genomic_DNA"/>
</dbReference>
<evidence type="ECO:0000256" key="1">
    <source>
        <dbReference type="SAM" id="SignalP"/>
    </source>
</evidence>
<evidence type="ECO:0000313" key="2">
    <source>
        <dbReference type="EMBL" id="TPE47983.1"/>
    </source>
</evidence>
<dbReference type="Proteomes" id="UP000319255">
    <property type="component" value="Unassembled WGS sequence"/>
</dbReference>
<dbReference type="InterPro" id="IPR036215">
    <property type="entry name" value="TM0957-like_sf"/>
</dbReference>
<dbReference type="PIRSF" id="PIRSF033535">
    <property type="entry name" value="UCP033535_plp"/>
    <property type="match status" value="1"/>
</dbReference>
<reference evidence="2 3" key="1">
    <citation type="submission" date="2019-06" db="EMBL/GenBank/DDBJ databases">
        <title>A novel bacterium of genus Amaricoccus, isolated from marine sediment.</title>
        <authorList>
            <person name="Huang H."/>
            <person name="Mo K."/>
            <person name="Hu Y."/>
        </authorList>
    </citation>
    <scope>NUCLEOTIDE SEQUENCE [LARGE SCALE GENOMIC DNA]</scope>
    <source>
        <strain evidence="2 3">HB172011</strain>
    </source>
</reference>
<dbReference type="Pfam" id="PF10054">
    <property type="entry name" value="DUF2291"/>
    <property type="match status" value="1"/>
</dbReference>
<proteinExistence type="predicted"/>
<dbReference type="AlphaFoldDB" id="A0A501WDL8"/>
<sequence>MFRFPLTLVCAALLLAPSGCKIVKTPAAGETAAGDATGDAARAETRVAETYDAKLVPFITERAVPVADLRAALAGGLDTAGAAHGTRGSGAGAAWTFPVKGEGKVVEAALDTRARTLGIDTDGDGAADATLQLGPVIKGTALRDVAPFYNFDDFRDQIEFAKLARGLNDRATAAIALPEGDPKGRTVAFLGAVALRSATEPMLVTPVSLEVRP</sequence>
<gene>
    <name evidence="2" type="ORF">FJM51_19120</name>
</gene>
<dbReference type="SUPFAM" id="SSF141318">
    <property type="entry name" value="TM0957-like"/>
    <property type="match status" value="1"/>
</dbReference>
<dbReference type="RefSeq" id="WP_140455734.1">
    <property type="nucleotide sequence ID" value="NZ_VFRP01000026.1"/>
</dbReference>
<dbReference type="OrthoDB" id="6631333at2"/>
<dbReference type="InterPro" id="IPR014582">
    <property type="entry name" value="UCP033535_lipo"/>
</dbReference>
<feature type="signal peptide" evidence="1">
    <location>
        <begin position="1"/>
        <end position="21"/>
    </location>
</feature>
<keyword evidence="3" id="KW-1185">Reference proteome</keyword>
<protein>
    <submittedName>
        <fullName evidence="2">DUF2291 domain-containing protein</fullName>
    </submittedName>
</protein>
<name>A0A501WDL8_9RHOB</name>
<accession>A0A501WDL8</accession>
<organism evidence="2 3">
    <name type="scientific">Amaricoccus solimangrovi</name>
    <dbReference type="NCBI Taxonomy" id="2589815"/>
    <lineage>
        <taxon>Bacteria</taxon>
        <taxon>Pseudomonadati</taxon>
        <taxon>Pseudomonadota</taxon>
        <taxon>Alphaproteobacteria</taxon>
        <taxon>Rhodobacterales</taxon>
        <taxon>Paracoccaceae</taxon>
        <taxon>Amaricoccus</taxon>
    </lineage>
</organism>
<comment type="caution">
    <text evidence="2">The sequence shown here is derived from an EMBL/GenBank/DDBJ whole genome shotgun (WGS) entry which is preliminary data.</text>
</comment>